<feature type="non-terminal residue" evidence="15">
    <location>
        <position position="1"/>
    </location>
</feature>
<comment type="similarity">
    <text evidence="10">In the N-terminal section; belongs to the UvrB family.</text>
</comment>
<organism evidence="15 16">
    <name type="scientific">Candidatus Acutalibacter pullistercoris</name>
    <dbReference type="NCBI Taxonomy" id="2838418"/>
    <lineage>
        <taxon>Bacteria</taxon>
        <taxon>Bacillati</taxon>
        <taxon>Bacillota</taxon>
        <taxon>Clostridia</taxon>
        <taxon>Eubacteriales</taxon>
        <taxon>Acutalibacteraceae</taxon>
        <taxon>Acutalibacter</taxon>
    </lineage>
</organism>
<dbReference type="PANTHER" id="PTHR47964:SF1">
    <property type="entry name" value="ATP-DEPENDENT DNA HELICASE HOMOLOG RECG, CHLOROPLASTIC"/>
    <property type="match status" value="1"/>
</dbReference>
<gene>
    <name evidence="15" type="primary">mfd</name>
    <name evidence="15" type="ORF">H9838_00925</name>
</gene>
<evidence type="ECO:0000313" key="16">
    <source>
        <dbReference type="Proteomes" id="UP000823915"/>
    </source>
</evidence>
<sequence>VTKDYIKVRYQKNDTLYVPVTQLDMVSKYIGPREDAAVKLSRLGGTEWQKQKTRVRAAVKDIAKELIQLYAQRMQTKGFPFPPDGEWQRDFESRFEFDETEDQLRCIQEIKDDMEAQAPMDRLLCGDVGFGKTEVALRAAFKCVAAGKQCAILVPTTILAWQHYQTILKRMEGFPVDVELLSRFRTSKQQDQILRKVKRGSIDIVVGTHRLVSKDVKFHDLGLVIIDEEQRFGVAQKEKLKQMCQTADVLTLSATPIPRTLNMALSGIRDMSVIEEAPHDRHPVQTYVLEYDAGIIADAIRRELRRGGQVYYLHNDVASISRTAARLQQLVPEARFGIGHGKMNEEELSEVWRQLLDQEIDVLVCTTIIETGVDVPTANTLIIENADRMGLSQLHQLRGRVGRSSRRAYAYLTYARNKALTEIAQKRLSAIREFTEFGSGFKIAMRDLEIRGAGNVLGGEQHGHMETVGYDMYVRLLSEAVSLMKGEEPERPVDQECLVDVQVQAHIPESYIDSLSLRLDVYRRIAEITTQEEAMDVTDELIDRFGDPPASVKGLIDVALLRGTAARLGVTEVKQQGDSLLLFQQKFDMREVSKLVQALQGRVLLSAGSKPYLSVKLAGRDPLSGLSEVLSAMEQARASLSPSPAGS</sequence>
<dbReference type="InterPro" id="IPR037235">
    <property type="entry name" value="TRCF-like_C_D7"/>
</dbReference>
<name>A0A9D2C0G8_9FIRM</name>
<dbReference type="Proteomes" id="UP000823915">
    <property type="component" value="Unassembled WGS sequence"/>
</dbReference>
<dbReference type="InterPro" id="IPR047112">
    <property type="entry name" value="RecG/Mfd"/>
</dbReference>
<dbReference type="GO" id="GO:0005737">
    <property type="term" value="C:cytoplasm"/>
    <property type="evidence" value="ECO:0007669"/>
    <property type="project" value="UniProtKB-SubCell"/>
</dbReference>
<reference evidence="15" key="2">
    <citation type="submission" date="2021-04" db="EMBL/GenBank/DDBJ databases">
        <authorList>
            <person name="Gilroy R."/>
        </authorList>
    </citation>
    <scope>NUCLEOTIDE SEQUENCE</scope>
    <source>
        <strain evidence="15">1282</strain>
    </source>
</reference>
<dbReference type="Pfam" id="PF03461">
    <property type="entry name" value="TRCF"/>
    <property type="match status" value="1"/>
</dbReference>
<dbReference type="InterPro" id="IPR011545">
    <property type="entry name" value="DEAD/DEAH_box_helicase_dom"/>
</dbReference>
<feature type="domain" description="Helicase C-terminal" evidence="14">
    <location>
        <begin position="296"/>
        <end position="449"/>
    </location>
</feature>
<dbReference type="GO" id="GO:0003678">
    <property type="term" value="F:DNA helicase activity"/>
    <property type="evidence" value="ECO:0007669"/>
    <property type="project" value="TreeGrafter"/>
</dbReference>
<dbReference type="Pfam" id="PF00270">
    <property type="entry name" value="DEAD"/>
    <property type="match status" value="1"/>
</dbReference>
<evidence type="ECO:0000256" key="12">
    <source>
        <dbReference type="ARBA" id="ARBA00070128"/>
    </source>
</evidence>
<dbReference type="SMART" id="SM00982">
    <property type="entry name" value="TRCF"/>
    <property type="match status" value="1"/>
</dbReference>
<dbReference type="InterPro" id="IPR001650">
    <property type="entry name" value="Helicase_C-like"/>
</dbReference>
<dbReference type="SUPFAM" id="SSF52540">
    <property type="entry name" value="P-loop containing nucleoside triphosphate hydrolases"/>
    <property type="match status" value="2"/>
</dbReference>
<evidence type="ECO:0000256" key="5">
    <source>
        <dbReference type="ARBA" id="ARBA00022801"/>
    </source>
</evidence>
<dbReference type="InterPro" id="IPR027417">
    <property type="entry name" value="P-loop_NTPase"/>
</dbReference>
<dbReference type="PANTHER" id="PTHR47964">
    <property type="entry name" value="ATP-DEPENDENT DNA HELICASE HOMOLOG RECG, CHLOROPLASTIC"/>
    <property type="match status" value="1"/>
</dbReference>
<dbReference type="GO" id="GO:0016787">
    <property type="term" value="F:hydrolase activity"/>
    <property type="evidence" value="ECO:0007669"/>
    <property type="project" value="UniProtKB-KW"/>
</dbReference>
<evidence type="ECO:0000259" key="13">
    <source>
        <dbReference type="PROSITE" id="PS51192"/>
    </source>
</evidence>
<comment type="similarity">
    <text evidence="11">In the C-terminal section; belongs to the helicase family. RecG subfamily.</text>
</comment>
<keyword evidence="4" id="KW-0227">DNA damage</keyword>
<dbReference type="CDD" id="cd17991">
    <property type="entry name" value="DEXHc_TRCF"/>
    <property type="match status" value="1"/>
</dbReference>
<keyword evidence="3" id="KW-0547">Nucleotide-binding</keyword>
<dbReference type="GO" id="GO:0003684">
    <property type="term" value="F:damaged DNA binding"/>
    <property type="evidence" value="ECO:0007669"/>
    <property type="project" value="InterPro"/>
</dbReference>
<reference evidence="15" key="1">
    <citation type="journal article" date="2021" name="PeerJ">
        <title>Extensive microbial diversity within the chicken gut microbiome revealed by metagenomics and culture.</title>
        <authorList>
            <person name="Gilroy R."/>
            <person name="Ravi A."/>
            <person name="Getino M."/>
            <person name="Pursley I."/>
            <person name="Horton D.L."/>
            <person name="Alikhan N.F."/>
            <person name="Baker D."/>
            <person name="Gharbi K."/>
            <person name="Hall N."/>
            <person name="Watson M."/>
            <person name="Adriaenssens E.M."/>
            <person name="Foster-Nyarko E."/>
            <person name="Jarju S."/>
            <person name="Secka A."/>
            <person name="Antonio M."/>
            <person name="Oren A."/>
            <person name="Chaudhuri R.R."/>
            <person name="La Ragione R."/>
            <person name="Hildebrand F."/>
            <person name="Pallen M.J."/>
        </authorList>
    </citation>
    <scope>NUCLEOTIDE SEQUENCE</scope>
    <source>
        <strain evidence="15">1282</strain>
    </source>
</reference>
<evidence type="ECO:0000256" key="1">
    <source>
        <dbReference type="ARBA" id="ARBA00004496"/>
    </source>
</evidence>
<dbReference type="AlphaFoldDB" id="A0A9D2C0G8"/>
<accession>A0A9D2C0G8</accession>
<keyword evidence="7" id="KW-0067">ATP-binding</keyword>
<evidence type="ECO:0000313" key="15">
    <source>
        <dbReference type="EMBL" id="HIY25720.1"/>
    </source>
</evidence>
<dbReference type="InterPro" id="IPR014001">
    <property type="entry name" value="Helicase_ATP-bd"/>
</dbReference>
<protein>
    <recommendedName>
        <fullName evidence="12">Transcription-repair-coupling factor</fullName>
    </recommendedName>
</protein>
<evidence type="ECO:0000256" key="3">
    <source>
        <dbReference type="ARBA" id="ARBA00022741"/>
    </source>
</evidence>
<evidence type="ECO:0000256" key="9">
    <source>
        <dbReference type="ARBA" id="ARBA00023204"/>
    </source>
</evidence>
<evidence type="ECO:0000256" key="7">
    <source>
        <dbReference type="ARBA" id="ARBA00022840"/>
    </source>
</evidence>
<dbReference type="InterPro" id="IPR003711">
    <property type="entry name" value="CarD-like/TRCF_RID"/>
</dbReference>
<dbReference type="GO" id="GO:0006281">
    <property type="term" value="P:DNA repair"/>
    <property type="evidence" value="ECO:0007669"/>
    <property type="project" value="UniProtKB-KW"/>
</dbReference>
<keyword evidence="6" id="KW-0347">Helicase</keyword>
<dbReference type="Gene3D" id="2.40.10.170">
    <property type="match status" value="1"/>
</dbReference>
<dbReference type="PROSITE" id="PS51194">
    <property type="entry name" value="HELICASE_CTER"/>
    <property type="match status" value="1"/>
</dbReference>
<dbReference type="Pfam" id="PF00271">
    <property type="entry name" value="Helicase_C"/>
    <property type="match status" value="1"/>
</dbReference>
<keyword evidence="8" id="KW-0238">DNA-binding</keyword>
<evidence type="ECO:0000256" key="10">
    <source>
        <dbReference type="ARBA" id="ARBA00061104"/>
    </source>
</evidence>
<dbReference type="Gene3D" id="3.40.50.300">
    <property type="entry name" value="P-loop containing nucleotide triphosphate hydrolases"/>
    <property type="match status" value="2"/>
</dbReference>
<evidence type="ECO:0000259" key="14">
    <source>
        <dbReference type="PROSITE" id="PS51194"/>
    </source>
</evidence>
<dbReference type="EMBL" id="DXDU01000012">
    <property type="protein sequence ID" value="HIY25720.1"/>
    <property type="molecule type" value="Genomic_DNA"/>
</dbReference>
<dbReference type="GO" id="GO:0005524">
    <property type="term" value="F:ATP binding"/>
    <property type="evidence" value="ECO:0007669"/>
    <property type="project" value="UniProtKB-KW"/>
</dbReference>
<feature type="domain" description="Helicase ATP-binding" evidence="13">
    <location>
        <begin position="113"/>
        <end position="274"/>
    </location>
</feature>
<dbReference type="PROSITE" id="PS51192">
    <property type="entry name" value="HELICASE_ATP_BIND_1"/>
    <property type="match status" value="1"/>
</dbReference>
<dbReference type="SMART" id="SM00487">
    <property type="entry name" value="DEXDc"/>
    <property type="match status" value="1"/>
</dbReference>
<dbReference type="SMART" id="SM00490">
    <property type="entry name" value="HELICc"/>
    <property type="match status" value="1"/>
</dbReference>
<keyword evidence="5" id="KW-0378">Hydrolase</keyword>
<dbReference type="Pfam" id="PF02559">
    <property type="entry name" value="CarD_TRCF_RID"/>
    <property type="match status" value="1"/>
</dbReference>
<evidence type="ECO:0000256" key="8">
    <source>
        <dbReference type="ARBA" id="ARBA00023125"/>
    </source>
</evidence>
<dbReference type="NCBIfam" id="TIGR00580">
    <property type="entry name" value="mfd"/>
    <property type="match status" value="1"/>
</dbReference>
<evidence type="ECO:0000256" key="6">
    <source>
        <dbReference type="ARBA" id="ARBA00022806"/>
    </source>
</evidence>
<dbReference type="SMART" id="SM01058">
    <property type="entry name" value="CarD_TRCF"/>
    <property type="match status" value="1"/>
</dbReference>
<evidence type="ECO:0000256" key="11">
    <source>
        <dbReference type="ARBA" id="ARBA00061399"/>
    </source>
</evidence>
<dbReference type="SUPFAM" id="SSF143517">
    <property type="entry name" value="TRCF domain-like"/>
    <property type="match status" value="1"/>
</dbReference>
<dbReference type="HAMAP" id="MF_00969">
    <property type="entry name" value="TRCF"/>
    <property type="match status" value="1"/>
</dbReference>
<evidence type="ECO:0000256" key="2">
    <source>
        <dbReference type="ARBA" id="ARBA00022490"/>
    </source>
</evidence>
<proteinExistence type="inferred from homology"/>
<dbReference type="InterPro" id="IPR004576">
    <property type="entry name" value="Mfd"/>
</dbReference>
<dbReference type="FunFam" id="3.40.50.300:FF:000546">
    <property type="entry name" value="Transcription-repair-coupling factor"/>
    <property type="match status" value="1"/>
</dbReference>
<comment type="subcellular location">
    <subcellularLocation>
        <location evidence="1">Cytoplasm</location>
    </subcellularLocation>
</comment>
<dbReference type="Gene3D" id="3.90.1150.50">
    <property type="entry name" value="Transcription-repair-coupling factor, D7 domain"/>
    <property type="match status" value="1"/>
</dbReference>
<comment type="caution">
    <text evidence="15">The sequence shown here is derived from an EMBL/GenBank/DDBJ whole genome shotgun (WGS) entry which is preliminary data.</text>
</comment>
<evidence type="ECO:0000256" key="4">
    <source>
        <dbReference type="ARBA" id="ARBA00022763"/>
    </source>
</evidence>
<dbReference type="InterPro" id="IPR005118">
    <property type="entry name" value="TRCF_C"/>
</dbReference>
<keyword evidence="9" id="KW-0234">DNA repair</keyword>
<keyword evidence="2" id="KW-0963">Cytoplasm</keyword>